<dbReference type="OrthoDB" id="9799199at2"/>
<dbReference type="PANTHER" id="PTHR46382">
    <property type="entry name" value="PHOSPHATIDATE CYTIDYLYLTRANSFERASE"/>
    <property type="match status" value="1"/>
</dbReference>
<dbReference type="GO" id="GO:0004605">
    <property type="term" value="F:phosphatidate cytidylyltransferase activity"/>
    <property type="evidence" value="ECO:0007669"/>
    <property type="project" value="UniProtKB-EC"/>
</dbReference>
<organism evidence="20 21">
    <name type="scientific">Fontimonas thermophila</name>
    <dbReference type="NCBI Taxonomy" id="1076937"/>
    <lineage>
        <taxon>Bacteria</taxon>
        <taxon>Pseudomonadati</taxon>
        <taxon>Pseudomonadota</taxon>
        <taxon>Gammaproteobacteria</taxon>
        <taxon>Nevskiales</taxon>
        <taxon>Nevskiaceae</taxon>
        <taxon>Fontimonas</taxon>
    </lineage>
</organism>
<evidence type="ECO:0000256" key="12">
    <source>
        <dbReference type="ARBA" id="ARBA00022695"/>
    </source>
</evidence>
<evidence type="ECO:0000256" key="8">
    <source>
        <dbReference type="ARBA" id="ARBA00022475"/>
    </source>
</evidence>
<dbReference type="GO" id="GO:0016024">
    <property type="term" value="P:CDP-diacylglycerol biosynthetic process"/>
    <property type="evidence" value="ECO:0007669"/>
    <property type="project" value="UniProtKB-UniPathway"/>
</dbReference>
<feature type="transmembrane region" description="Helical" evidence="19">
    <location>
        <begin position="206"/>
        <end position="227"/>
    </location>
</feature>
<keyword evidence="16" id="KW-0594">Phospholipid biosynthesis</keyword>
<evidence type="ECO:0000256" key="7">
    <source>
        <dbReference type="ARBA" id="ARBA00019373"/>
    </source>
</evidence>
<dbReference type="PANTHER" id="PTHR46382:SF1">
    <property type="entry name" value="PHOSPHATIDATE CYTIDYLYLTRANSFERASE"/>
    <property type="match status" value="1"/>
</dbReference>
<evidence type="ECO:0000256" key="17">
    <source>
        <dbReference type="ARBA" id="ARBA00023264"/>
    </source>
</evidence>
<dbReference type="AlphaFoldDB" id="A0A1I2HM49"/>
<evidence type="ECO:0000256" key="16">
    <source>
        <dbReference type="ARBA" id="ARBA00023209"/>
    </source>
</evidence>
<evidence type="ECO:0000256" key="2">
    <source>
        <dbReference type="ARBA" id="ARBA00004651"/>
    </source>
</evidence>
<keyword evidence="9" id="KW-0444">Lipid biosynthesis</keyword>
<dbReference type="Pfam" id="PF01148">
    <property type="entry name" value="CTP_transf_1"/>
    <property type="match status" value="1"/>
</dbReference>
<comment type="catalytic activity">
    <reaction evidence="1 18">
        <text>a 1,2-diacyl-sn-glycero-3-phosphate + CTP + H(+) = a CDP-1,2-diacyl-sn-glycerol + diphosphate</text>
        <dbReference type="Rhea" id="RHEA:16229"/>
        <dbReference type="ChEBI" id="CHEBI:15378"/>
        <dbReference type="ChEBI" id="CHEBI:33019"/>
        <dbReference type="ChEBI" id="CHEBI:37563"/>
        <dbReference type="ChEBI" id="CHEBI:58332"/>
        <dbReference type="ChEBI" id="CHEBI:58608"/>
        <dbReference type="EC" id="2.7.7.41"/>
    </reaction>
</comment>
<dbReference type="STRING" id="1076937.SAMN04488120_10212"/>
<proteinExistence type="inferred from homology"/>
<keyword evidence="14" id="KW-0443">Lipid metabolism</keyword>
<accession>A0A1I2HM49</accession>
<keyword evidence="8" id="KW-1003">Cell membrane</keyword>
<feature type="transmembrane region" description="Helical" evidence="19">
    <location>
        <begin position="140"/>
        <end position="159"/>
    </location>
</feature>
<dbReference type="PROSITE" id="PS01315">
    <property type="entry name" value="CDS"/>
    <property type="match status" value="1"/>
</dbReference>
<gene>
    <name evidence="20" type="ORF">SAMN04488120_10212</name>
</gene>
<dbReference type="GO" id="GO:0005886">
    <property type="term" value="C:plasma membrane"/>
    <property type="evidence" value="ECO:0007669"/>
    <property type="project" value="UniProtKB-SubCell"/>
</dbReference>
<evidence type="ECO:0000256" key="3">
    <source>
        <dbReference type="ARBA" id="ARBA00005119"/>
    </source>
</evidence>
<feature type="transmembrane region" description="Helical" evidence="19">
    <location>
        <begin position="180"/>
        <end position="200"/>
    </location>
</feature>
<evidence type="ECO:0000256" key="5">
    <source>
        <dbReference type="ARBA" id="ARBA00010185"/>
    </source>
</evidence>
<protein>
    <recommendedName>
        <fullName evidence="7 18">Phosphatidate cytidylyltransferase</fullName>
        <ecNumber evidence="6 18">2.7.7.41</ecNumber>
    </recommendedName>
</protein>
<evidence type="ECO:0000256" key="19">
    <source>
        <dbReference type="SAM" id="Phobius"/>
    </source>
</evidence>
<dbReference type="RefSeq" id="WP_159431044.1">
    <property type="nucleotide sequence ID" value="NZ_FOOC01000002.1"/>
</dbReference>
<keyword evidence="13 19" id="KW-1133">Transmembrane helix</keyword>
<evidence type="ECO:0000256" key="4">
    <source>
        <dbReference type="ARBA" id="ARBA00005189"/>
    </source>
</evidence>
<evidence type="ECO:0000313" key="20">
    <source>
        <dbReference type="EMBL" id="SFF29917.1"/>
    </source>
</evidence>
<dbReference type="InterPro" id="IPR000374">
    <property type="entry name" value="PC_trans"/>
</dbReference>
<name>A0A1I2HM49_9GAMM</name>
<comment type="pathway">
    <text evidence="3 18">Phospholipid metabolism; CDP-diacylglycerol biosynthesis; CDP-diacylglycerol from sn-glycerol 3-phosphate: step 3/3.</text>
</comment>
<evidence type="ECO:0000256" key="11">
    <source>
        <dbReference type="ARBA" id="ARBA00022692"/>
    </source>
</evidence>
<keyword evidence="15 19" id="KW-0472">Membrane</keyword>
<feature type="transmembrane region" description="Helical" evidence="19">
    <location>
        <begin position="53"/>
        <end position="71"/>
    </location>
</feature>
<keyword evidence="10 18" id="KW-0808">Transferase</keyword>
<dbReference type="UniPathway" id="UPA00557">
    <property type="reaction ID" value="UER00614"/>
</dbReference>
<dbReference type="EMBL" id="FOOC01000002">
    <property type="protein sequence ID" value="SFF29917.1"/>
    <property type="molecule type" value="Genomic_DNA"/>
</dbReference>
<reference evidence="20 21" key="1">
    <citation type="submission" date="2016-10" db="EMBL/GenBank/DDBJ databases">
        <authorList>
            <person name="de Groot N.N."/>
        </authorList>
    </citation>
    <scope>NUCLEOTIDE SEQUENCE [LARGE SCALE GENOMIC DNA]</scope>
    <source>
        <strain evidence="20 21">DSM 23609</strain>
    </source>
</reference>
<comment type="similarity">
    <text evidence="5 18">Belongs to the CDS family.</text>
</comment>
<keyword evidence="21" id="KW-1185">Reference proteome</keyword>
<evidence type="ECO:0000256" key="14">
    <source>
        <dbReference type="ARBA" id="ARBA00023098"/>
    </source>
</evidence>
<evidence type="ECO:0000313" key="21">
    <source>
        <dbReference type="Proteomes" id="UP000199771"/>
    </source>
</evidence>
<comment type="pathway">
    <text evidence="4">Lipid metabolism.</text>
</comment>
<keyword evidence="12 18" id="KW-0548">Nucleotidyltransferase</keyword>
<evidence type="ECO:0000256" key="15">
    <source>
        <dbReference type="ARBA" id="ARBA00023136"/>
    </source>
</evidence>
<evidence type="ECO:0000256" key="18">
    <source>
        <dbReference type="RuleBase" id="RU003938"/>
    </source>
</evidence>
<evidence type="ECO:0000256" key="6">
    <source>
        <dbReference type="ARBA" id="ARBA00012487"/>
    </source>
</evidence>
<evidence type="ECO:0000256" key="1">
    <source>
        <dbReference type="ARBA" id="ARBA00001698"/>
    </source>
</evidence>
<feature type="transmembrane region" description="Helical" evidence="19">
    <location>
        <begin position="77"/>
        <end position="97"/>
    </location>
</feature>
<keyword evidence="17" id="KW-1208">Phospholipid metabolism</keyword>
<feature type="transmembrane region" description="Helical" evidence="19">
    <location>
        <begin position="109"/>
        <end position="134"/>
    </location>
</feature>
<keyword evidence="11 18" id="KW-0812">Transmembrane</keyword>
<evidence type="ECO:0000256" key="10">
    <source>
        <dbReference type="ARBA" id="ARBA00022679"/>
    </source>
</evidence>
<dbReference type="Proteomes" id="UP000199771">
    <property type="component" value="Unassembled WGS sequence"/>
</dbReference>
<comment type="subcellular location">
    <subcellularLocation>
        <location evidence="2">Cell membrane</location>
        <topology evidence="2">Multi-pass membrane protein</topology>
    </subcellularLocation>
</comment>
<evidence type="ECO:0000256" key="13">
    <source>
        <dbReference type="ARBA" id="ARBA00022989"/>
    </source>
</evidence>
<sequence length="273" mass="28838">MLIQRVITALVLIPPLLGLVWYAPTGAVYGVFAAAGLLMAWEWTGLMNLAARVLRLAFVAVVGLALVAGWFSPLRNAWLPGLLALACLWWVCAPVLFRGFPDNLHRRPLPVAVMAGLGLLLIVSTILALAWLHAQPNGPLRLLYVLFLVFCADTGAFLAGRSFGRHKLAPAISPGKTIEGALGGLLLCAAWSLTAGIYVFEVVGTQVWWLLGLSLLAAVASIIGDLVESMFKRLSGIKDSGHVLPGHGGILDRVDSILAAAPVMALGLASLGL</sequence>
<dbReference type="EC" id="2.7.7.41" evidence="6 18"/>
<evidence type="ECO:0000256" key="9">
    <source>
        <dbReference type="ARBA" id="ARBA00022516"/>
    </source>
</evidence>